<gene>
    <name evidence="2" type="ORF">CVT25_001132</name>
</gene>
<feature type="transmembrane region" description="Helical" evidence="1">
    <location>
        <begin position="167"/>
        <end position="185"/>
    </location>
</feature>
<feature type="transmembrane region" description="Helical" evidence="1">
    <location>
        <begin position="44"/>
        <end position="64"/>
    </location>
</feature>
<feature type="transmembrane region" description="Helical" evidence="1">
    <location>
        <begin position="231"/>
        <end position="251"/>
    </location>
</feature>
<feature type="transmembrane region" description="Helical" evidence="1">
    <location>
        <begin position="197"/>
        <end position="219"/>
    </location>
</feature>
<keyword evidence="3" id="KW-1185">Reference proteome</keyword>
<keyword evidence="1" id="KW-1133">Transmembrane helix</keyword>
<dbReference type="STRING" id="93625.A0A409XBA6"/>
<reference evidence="2 3" key="1">
    <citation type="journal article" date="2018" name="Evol. Lett.">
        <title>Horizontal gene cluster transfer increased hallucinogenic mushroom diversity.</title>
        <authorList>
            <person name="Reynolds H.T."/>
            <person name="Vijayakumar V."/>
            <person name="Gluck-Thaler E."/>
            <person name="Korotkin H.B."/>
            <person name="Matheny P.B."/>
            <person name="Slot J.C."/>
        </authorList>
    </citation>
    <scope>NUCLEOTIDE SEQUENCE [LARGE SCALE GENOMIC DNA]</scope>
    <source>
        <strain evidence="2 3">2631</strain>
    </source>
</reference>
<evidence type="ECO:0000313" key="2">
    <source>
        <dbReference type="EMBL" id="PPQ87947.1"/>
    </source>
</evidence>
<dbReference type="InParanoid" id="A0A409XBA6"/>
<protein>
    <recommendedName>
        <fullName evidence="4">G-protein coupled receptors family 3 profile domain-containing protein</fullName>
    </recommendedName>
</protein>
<name>A0A409XBA6_PSICY</name>
<evidence type="ECO:0000313" key="3">
    <source>
        <dbReference type="Proteomes" id="UP000283269"/>
    </source>
</evidence>
<keyword evidence="1" id="KW-0812">Transmembrane</keyword>
<feature type="transmembrane region" description="Helical" evidence="1">
    <location>
        <begin position="12"/>
        <end position="37"/>
    </location>
</feature>
<accession>A0A409XBA6</accession>
<dbReference type="AlphaFoldDB" id="A0A409XBA6"/>
<sequence length="322" mass="35675">ANLSTPKDSIPFVTAFLVLQLSGATIFAFVVLSACIFREAKRHPIWFSFCISWIAFGLSYSLLLLTGQQFKKPARVPCTIQSSLIYAAPFLVMGSSLGLVVHLLLNVLSALSRSPKIKQHLTIMQTLVVLPWMVWVAIFVGVLVFGFSHNDQVAMSRNGTYCVIQDSSMFVLFIYSSGYFIDKLIETRYDPRPKVTAVSTTIASTAIIAVEFAIGIHLYRCRGIVNIFSQAMAMAIRILIFTILGFGALWLRNINLFHHRIGSLERMAILEATHPCGNGSDIVDIDHRELHHLPGPAVDKTGIHYIEETFPSSLNASSPKTT</sequence>
<proteinExistence type="predicted"/>
<dbReference type="EMBL" id="NHYD01002182">
    <property type="protein sequence ID" value="PPQ87947.1"/>
    <property type="molecule type" value="Genomic_DNA"/>
</dbReference>
<evidence type="ECO:0008006" key="4">
    <source>
        <dbReference type="Google" id="ProtNLM"/>
    </source>
</evidence>
<feature type="non-terminal residue" evidence="2">
    <location>
        <position position="1"/>
    </location>
</feature>
<organism evidence="2 3">
    <name type="scientific">Psilocybe cyanescens</name>
    <dbReference type="NCBI Taxonomy" id="93625"/>
    <lineage>
        <taxon>Eukaryota</taxon>
        <taxon>Fungi</taxon>
        <taxon>Dikarya</taxon>
        <taxon>Basidiomycota</taxon>
        <taxon>Agaricomycotina</taxon>
        <taxon>Agaricomycetes</taxon>
        <taxon>Agaricomycetidae</taxon>
        <taxon>Agaricales</taxon>
        <taxon>Agaricineae</taxon>
        <taxon>Strophariaceae</taxon>
        <taxon>Psilocybe</taxon>
    </lineage>
</organism>
<keyword evidence="1" id="KW-0472">Membrane</keyword>
<feature type="transmembrane region" description="Helical" evidence="1">
    <location>
        <begin position="126"/>
        <end position="147"/>
    </location>
</feature>
<evidence type="ECO:0000256" key="1">
    <source>
        <dbReference type="SAM" id="Phobius"/>
    </source>
</evidence>
<feature type="transmembrane region" description="Helical" evidence="1">
    <location>
        <begin position="84"/>
        <end position="105"/>
    </location>
</feature>
<comment type="caution">
    <text evidence="2">The sequence shown here is derived from an EMBL/GenBank/DDBJ whole genome shotgun (WGS) entry which is preliminary data.</text>
</comment>
<dbReference type="OrthoDB" id="2988301at2759"/>
<dbReference type="Proteomes" id="UP000283269">
    <property type="component" value="Unassembled WGS sequence"/>
</dbReference>